<dbReference type="SFLD" id="SFLDS00005">
    <property type="entry name" value="Isoprenoid_Synthase_Type_I"/>
    <property type="match status" value="1"/>
</dbReference>
<dbReference type="AlphaFoldDB" id="A0A2P1P9A1"/>
<dbReference type="InterPro" id="IPR000092">
    <property type="entry name" value="Polyprenyl_synt"/>
</dbReference>
<dbReference type="GO" id="GO:0046872">
    <property type="term" value="F:metal ion binding"/>
    <property type="evidence" value="ECO:0007669"/>
    <property type="project" value="UniProtKB-KW"/>
</dbReference>
<keyword evidence="8" id="KW-1185">Reference proteome</keyword>
<dbReference type="PANTHER" id="PTHR12001:SF69">
    <property type="entry name" value="ALL TRANS-POLYPRENYL-DIPHOSPHATE SYNTHASE PDSS1"/>
    <property type="match status" value="1"/>
</dbReference>
<dbReference type="Proteomes" id="UP000241762">
    <property type="component" value="Chromosome"/>
</dbReference>
<evidence type="ECO:0000256" key="1">
    <source>
        <dbReference type="ARBA" id="ARBA00001946"/>
    </source>
</evidence>
<organism evidence="7 8">
    <name type="scientific">Candidatus Phycorickettsia trachydisci</name>
    <dbReference type="NCBI Taxonomy" id="2115978"/>
    <lineage>
        <taxon>Bacteria</taxon>
        <taxon>Pseudomonadati</taxon>
        <taxon>Pseudomonadota</taxon>
        <taxon>Alphaproteobacteria</taxon>
        <taxon>Rickettsiales</taxon>
        <taxon>Rickettsiaceae</taxon>
        <taxon>Candidatus Phycorickettsia</taxon>
    </lineage>
</organism>
<gene>
    <name evidence="7" type="ORF">phytr_9150</name>
</gene>
<evidence type="ECO:0000256" key="5">
    <source>
        <dbReference type="ARBA" id="ARBA00022842"/>
    </source>
</evidence>
<comment type="similarity">
    <text evidence="2 6">Belongs to the FPP/GGPP synthase family.</text>
</comment>
<dbReference type="SUPFAM" id="SSF48576">
    <property type="entry name" value="Terpenoid synthases"/>
    <property type="match status" value="1"/>
</dbReference>
<accession>A0A2P1P9A1</accession>
<reference evidence="7 8" key="1">
    <citation type="submission" date="2018-03" db="EMBL/GenBank/DDBJ databases">
        <title>A gene transfer event suggests a long-term partnership between eustigmatophyte algae and a novel lineage of endosymbiotic bacteria.</title>
        <authorList>
            <person name="Yurchenko T."/>
            <person name="Sevcikova T."/>
            <person name="Pribyl P."/>
            <person name="El Karkouri K."/>
            <person name="Klimes V."/>
            <person name="Amaral R."/>
            <person name="Zbrankova V."/>
            <person name="Kim E."/>
            <person name="Raoult D."/>
            <person name="Santos L.M.A."/>
            <person name="Elias M."/>
        </authorList>
    </citation>
    <scope>NUCLEOTIDE SEQUENCE [LARGE SCALE GENOMIC DNA]</scope>
    <source>
        <strain evidence="7">CCALA 838</strain>
    </source>
</reference>
<dbReference type="EMBL" id="CP027845">
    <property type="protein sequence ID" value="AVP87844.1"/>
    <property type="molecule type" value="Genomic_DNA"/>
</dbReference>
<evidence type="ECO:0000256" key="3">
    <source>
        <dbReference type="ARBA" id="ARBA00022679"/>
    </source>
</evidence>
<dbReference type="GO" id="GO:0008299">
    <property type="term" value="P:isoprenoid biosynthetic process"/>
    <property type="evidence" value="ECO:0007669"/>
    <property type="project" value="InterPro"/>
</dbReference>
<keyword evidence="3 6" id="KW-0808">Transferase</keyword>
<proteinExistence type="inferred from homology"/>
<name>A0A2P1P9A1_9RICK</name>
<dbReference type="InterPro" id="IPR008949">
    <property type="entry name" value="Isoprenoid_synthase_dom_sf"/>
</dbReference>
<keyword evidence="5" id="KW-0460">Magnesium</keyword>
<protein>
    <submittedName>
        <fullName evidence="7">Octaprenyl-diphosphate synthase</fullName>
    </submittedName>
</protein>
<dbReference type="KEGG" id="ptc:phytr_9150"/>
<dbReference type="Pfam" id="PF00348">
    <property type="entry name" value="polyprenyl_synt"/>
    <property type="match status" value="1"/>
</dbReference>
<dbReference type="GO" id="GO:0004659">
    <property type="term" value="F:prenyltransferase activity"/>
    <property type="evidence" value="ECO:0007669"/>
    <property type="project" value="InterPro"/>
</dbReference>
<evidence type="ECO:0000256" key="6">
    <source>
        <dbReference type="RuleBase" id="RU004466"/>
    </source>
</evidence>
<keyword evidence="4" id="KW-0479">Metal-binding</keyword>
<evidence type="ECO:0000313" key="7">
    <source>
        <dbReference type="EMBL" id="AVP87844.1"/>
    </source>
</evidence>
<dbReference type="CDD" id="cd00685">
    <property type="entry name" value="Trans_IPPS_HT"/>
    <property type="match status" value="1"/>
</dbReference>
<sequence length="330" mass="37057">MRMQELKQPSSIEKTQNFLADDIKALENLMLSCFAGVSEDLIQDIASHLLIKGKGKMIRPLLCMLTSKMLGYKGDAHIKLSASIELIHLATLLHDDVIDESDMRRSLPTANVIWGNKASILSGDFFFSKAFKLMVSAGSLASLDVLADTASKMVEGEVKQMLNLQNKTFISQEDYFQVIEYKTAKLFSAACKVAALISQEEYVDTLAEFGHLYGVIYQIQDDTADYFSNSTGKLRGKDFLEGKITLPLIMLQNKVNQTEREVIEKIFENERSQQDLDKVLSLMKKYEILNALEIKVGKLANQAKNLLNNIARSTQAKNLLTDLVNWLAHH</sequence>
<comment type="cofactor">
    <cofactor evidence="1">
        <name>Mg(2+)</name>
        <dbReference type="ChEBI" id="CHEBI:18420"/>
    </cofactor>
</comment>
<evidence type="ECO:0000256" key="2">
    <source>
        <dbReference type="ARBA" id="ARBA00006706"/>
    </source>
</evidence>
<dbReference type="PANTHER" id="PTHR12001">
    <property type="entry name" value="GERANYLGERANYL PYROPHOSPHATE SYNTHASE"/>
    <property type="match status" value="1"/>
</dbReference>
<evidence type="ECO:0000313" key="8">
    <source>
        <dbReference type="Proteomes" id="UP000241762"/>
    </source>
</evidence>
<evidence type="ECO:0000256" key="4">
    <source>
        <dbReference type="ARBA" id="ARBA00022723"/>
    </source>
</evidence>
<dbReference type="Gene3D" id="1.10.600.10">
    <property type="entry name" value="Farnesyl Diphosphate Synthase"/>
    <property type="match status" value="1"/>
</dbReference>